<keyword evidence="3" id="KW-1185">Reference proteome</keyword>
<dbReference type="InterPro" id="IPR009875">
    <property type="entry name" value="PilZ_domain"/>
</dbReference>
<dbReference type="RefSeq" id="WP_341366430.1">
    <property type="nucleotide sequence ID" value="NZ_CP150951.2"/>
</dbReference>
<dbReference type="Proteomes" id="UP001440612">
    <property type="component" value="Chromosome"/>
</dbReference>
<dbReference type="EMBL" id="CP150951">
    <property type="protein sequence ID" value="WZC48313.1"/>
    <property type="molecule type" value="Genomic_DNA"/>
</dbReference>
<name>A0ABZ2V1F5_9RHOB</name>
<gene>
    <name evidence="2" type="ORF">AABB29_15800</name>
</gene>
<evidence type="ECO:0000259" key="1">
    <source>
        <dbReference type="Pfam" id="PF07238"/>
    </source>
</evidence>
<dbReference type="SUPFAM" id="SSF141371">
    <property type="entry name" value="PilZ domain-like"/>
    <property type="match status" value="1"/>
</dbReference>
<accession>A0ABZ2V1F5</accession>
<sequence>MAFATSVVDRRSARRYTGFAVARVRTKTFDFSCRVVDISATGAKIGVAPSLISSFREDEWDLVIDRIGRLRAKKIWQRGSEFGLQFVTSAGKKASLENTLNSLADAGTIRLLDG</sequence>
<organism evidence="2 3">
    <name type="scientific">Yoonia phaeophyticola</name>
    <dbReference type="NCBI Taxonomy" id="3137369"/>
    <lineage>
        <taxon>Bacteria</taxon>
        <taxon>Pseudomonadati</taxon>
        <taxon>Pseudomonadota</taxon>
        <taxon>Alphaproteobacteria</taxon>
        <taxon>Rhodobacterales</taxon>
        <taxon>Paracoccaceae</taxon>
        <taxon>Yoonia</taxon>
    </lineage>
</organism>
<protein>
    <submittedName>
        <fullName evidence="2">PilZ domain-containing protein</fullName>
    </submittedName>
</protein>
<feature type="domain" description="PilZ" evidence="1">
    <location>
        <begin position="9"/>
        <end position="88"/>
    </location>
</feature>
<evidence type="ECO:0000313" key="2">
    <source>
        <dbReference type="EMBL" id="WZC48313.1"/>
    </source>
</evidence>
<reference evidence="3" key="1">
    <citation type="submission" date="2024-04" db="EMBL/GenBank/DDBJ databases">
        <title>Phylogenomic analyses of a clade within the roseobacter group suggest taxonomic reassignments of species of the genera Aestuariivita, Citreicella, Loktanella, Nautella, Pelagibaca, Ruegeria, Thalassobius, Thiobacimonas and Tropicibacter, and the proposal o.</title>
        <authorList>
            <person name="Jeon C.O."/>
        </authorList>
    </citation>
    <scope>NUCLEOTIDE SEQUENCE [LARGE SCALE GENOMIC DNA]</scope>
    <source>
        <strain evidence="3">BS5-3</strain>
    </source>
</reference>
<proteinExistence type="predicted"/>
<dbReference type="Pfam" id="PF07238">
    <property type="entry name" value="PilZ"/>
    <property type="match status" value="1"/>
</dbReference>
<evidence type="ECO:0000313" key="3">
    <source>
        <dbReference type="Proteomes" id="UP001440612"/>
    </source>
</evidence>